<sequence length="88" mass="9799">LRSSPAQSSSSWARRTVGRRCHSWYPSPISWGPQQSTDSSMELDTSNWRTARTAQGRSLTGPLISLPRLYINNGKGVKVSELLYSLFA</sequence>
<organism evidence="2 3">
    <name type="scientific">Perkinsus olseni</name>
    <name type="common">Perkinsus atlanticus</name>
    <dbReference type="NCBI Taxonomy" id="32597"/>
    <lineage>
        <taxon>Eukaryota</taxon>
        <taxon>Sar</taxon>
        <taxon>Alveolata</taxon>
        <taxon>Perkinsozoa</taxon>
        <taxon>Perkinsea</taxon>
        <taxon>Perkinsida</taxon>
        <taxon>Perkinsidae</taxon>
        <taxon>Perkinsus</taxon>
    </lineage>
</organism>
<dbReference type="Proteomes" id="UP000553632">
    <property type="component" value="Unassembled WGS sequence"/>
</dbReference>
<feature type="non-terminal residue" evidence="2">
    <location>
        <position position="1"/>
    </location>
</feature>
<comment type="caution">
    <text evidence="2">The sequence shown here is derived from an EMBL/GenBank/DDBJ whole genome shotgun (WGS) entry which is preliminary data.</text>
</comment>
<keyword evidence="3" id="KW-1185">Reference proteome</keyword>
<dbReference type="EMBL" id="JABANM010037747">
    <property type="protein sequence ID" value="KAF4680709.1"/>
    <property type="molecule type" value="Genomic_DNA"/>
</dbReference>
<dbReference type="AlphaFoldDB" id="A0A7J6U8P6"/>
<accession>A0A7J6U8P6</accession>
<evidence type="ECO:0000313" key="2">
    <source>
        <dbReference type="EMBL" id="KAF4753532.1"/>
    </source>
</evidence>
<name>A0A7J6U8P6_PEROL</name>
<protein>
    <submittedName>
        <fullName evidence="2">Uncharacterized protein</fullName>
    </submittedName>
</protein>
<gene>
    <name evidence="1" type="ORF">FOZ62_020169</name>
    <name evidence="2" type="ORF">FOZ63_022209</name>
</gene>
<feature type="non-terminal residue" evidence="2">
    <location>
        <position position="88"/>
    </location>
</feature>
<evidence type="ECO:0000313" key="1">
    <source>
        <dbReference type="EMBL" id="KAF4680709.1"/>
    </source>
</evidence>
<dbReference type="Proteomes" id="UP000574390">
    <property type="component" value="Unassembled WGS sequence"/>
</dbReference>
<evidence type="ECO:0000313" key="4">
    <source>
        <dbReference type="Proteomes" id="UP000574390"/>
    </source>
</evidence>
<dbReference type="EMBL" id="JABANO010005429">
    <property type="protein sequence ID" value="KAF4753532.1"/>
    <property type="molecule type" value="Genomic_DNA"/>
</dbReference>
<proteinExistence type="predicted"/>
<evidence type="ECO:0000313" key="3">
    <source>
        <dbReference type="Proteomes" id="UP000553632"/>
    </source>
</evidence>
<reference evidence="3 4" key="1">
    <citation type="submission" date="2020-04" db="EMBL/GenBank/DDBJ databases">
        <title>Perkinsus olseni comparative genomics.</title>
        <authorList>
            <person name="Bogema D.R."/>
        </authorList>
    </citation>
    <scope>NUCLEOTIDE SEQUENCE [LARGE SCALE GENOMIC DNA]</scope>
    <source>
        <strain evidence="1">ATCC PRA-205</strain>
        <strain evidence="2 3">ATCC PRA-207</strain>
    </source>
</reference>